<keyword evidence="7 9" id="KW-0807">Transducer</keyword>
<dbReference type="Gene3D" id="3.30.450.20">
    <property type="entry name" value="PAS domain"/>
    <property type="match status" value="1"/>
</dbReference>
<dbReference type="SMART" id="SM01049">
    <property type="entry name" value="Cache_2"/>
    <property type="match status" value="1"/>
</dbReference>
<comment type="subcellular location">
    <subcellularLocation>
        <location evidence="1">Cell membrane</location>
        <topology evidence="1">Multi-pass membrane protein</topology>
    </subcellularLocation>
</comment>
<protein>
    <submittedName>
        <fullName evidence="13">Cache domain-containing protein</fullName>
    </submittedName>
</protein>
<comment type="similarity">
    <text evidence="8">Belongs to the methyl-accepting chemotaxis (MCP) protein family.</text>
</comment>
<keyword evidence="6 10" id="KW-0472">Membrane</keyword>
<accession>A0ABY5H252</accession>
<organism evidence="13 14">
    <name type="scientific">Pseudomonas benzenivorans</name>
    <dbReference type="NCBI Taxonomy" id="556533"/>
    <lineage>
        <taxon>Bacteria</taxon>
        <taxon>Pseudomonadati</taxon>
        <taxon>Pseudomonadota</taxon>
        <taxon>Gammaproteobacteria</taxon>
        <taxon>Pseudomonadales</taxon>
        <taxon>Pseudomonadaceae</taxon>
        <taxon>Pseudomonas</taxon>
    </lineage>
</organism>
<keyword evidence="14" id="KW-1185">Reference proteome</keyword>
<evidence type="ECO:0000256" key="5">
    <source>
        <dbReference type="ARBA" id="ARBA00022989"/>
    </source>
</evidence>
<dbReference type="CDD" id="cd06225">
    <property type="entry name" value="HAMP"/>
    <property type="match status" value="1"/>
</dbReference>
<evidence type="ECO:0000256" key="4">
    <source>
        <dbReference type="ARBA" id="ARBA00022692"/>
    </source>
</evidence>
<dbReference type="Pfam" id="PF17200">
    <property type="entry name" value="sCache_2"/>
    <property type="match status" value="1"/>
</dbReference>
<evidence type="ECO:0000256" key="10">
    <source>
        <dbReference type="SAM" id="Phobius"/>
    </source>
</evidence>
<name>A0ABY5H252_9PSED</name>
<feature type="domain" description="HAMP" evidence="12">
    <location>
        <begin position="228"/>
        <end position="282"/>
    </location>
</feature>
<keyword evidence="5 10" id="KW-1133">Transmembrane helix</keyword>
<dbReference type="PANTHER" id="PTHR32089:SF119">
    <property type="entry name" value="METHYL-ACCEPTING CHEMOTAXIS PROTEIN CTPL"/>
    <property type="match status" value="1"/>
</dbReference>
<evidence type="ECO:0000259" key="12">
    <source>
        <dbReference type="PROSITE" id="PS50885"/>
    </source>
</evidence>
<dbReference type="InterPro" id="IPR033480">
    <property type="entry name" value="sCache_2"/>
</dbReference>
<evidence type="ECO:0000313" key="14">
    <source>
        <dbReference type="Proteomes" id="UP001059672"/>
    </source>
</evidence>
<proteinExistence type="inferred from homology"/>
<keyword evidence="3" id="KW-0488">Methylation</keyword>
<dbReference type="InterPro" id="IPR004089">
    <property type="entry name" value="MCPsignal_dom"/>
</dbReference>
<gene>
    <name evidence="13" type="ORF">KDW96_14330</name>
</gene>
<dbReference type="SMART" id="SM00304">
    <property type="entry name" value="HAMP"/>
    <property type="match status" value="1"/>
</dbReference>
<evidence type="ECO:0000256" key="1">
    <source>
        <dbReference type="ARBA" id="ARBA00004651"/>
    </source>
</evidence>
<dbReference type="Proteomes" id="UP001059672">
    <property type="component" value="Chromosome"/>
</dbReference>
<dbReference type="SUPFAM" id="SSF58104">
    <property type="entry name" value="Methyl-accepting chemotaxis protein (MCP) signaling domain"/>
    <property type="match status" value="1"/>
</dbReference>
<dbReference type="PROSITE" id="PS50885">
    <property type="entry name" value="HAMP"/>
    <property type="match status" value="1"/>
</dbReference>
<evidence type="ECO:0000256" key="7">
    <source>
        <dbReference type="ARBA" id="ARBA00023224"/>
    </source>
</evidence>
<dbReference type="Gene3D" id="1.10.287.950">
    <property type="entry name" value="Methyl-accepting chemotaxis protein"/>
    <property type="match status" value="1"/>
</dbReference>
<dbReference type="Pfam" id="PF00015">
    <property type="entry name" value="MCPsignal"/>
    <property type="match status" value="1"/>
</dbReference>
<dbReference type="EMBL" id="CP073346">
    <property type="protein sequence ID" value="UTW06360.1"/>
    <property type="molecule type" value="Genomic_DNA"/>
</dbReference>
<feature type="transmembrane region" description="Helical" evidence="10">
    <location>
        <begin position="204"/>
        <end position="227"/>
    </location>
</feature>
<evidence type="ECO:0000256" key="6">
    <source>
        <dbReference type="ARBA" id="ARBA00023136"/>
    </source>
</evidence>
<evidence type="ECO:0000256" key="3">
    <source>
        <dbReference type="ARBA" id="ARBA00022481"/>
    </source>
</evidence>
<dbReference type="InterPro" id="IPR004090">
    <property type="entry name" value="Chemotax_Me-accpt_rcpt"/>
</dbReference>
<evidence type="ECO:0000313" key="13">
    <source>
        <dbReference type="EMBL" id="UTW06360.1"/>
    </source>
</evidence>
<evidence type="ECO:0000256" key="9">
    <source>
        <dbReference type="PROSITE-ProRule" id="PRU00284"/>
    </source>
</evidence>
<keyword evidence="2" id="KW-1003">Cell membrane</keyword>
<dbReference type="Pfam" id="PF00672">
    <property type="entry name" value="HAMP"/>
    <property type="match status" value="1"/>
</dbReference>
<dbReference type="SMART" id="SM00283">
    <property type="entry name" value="MA"/>
    <property type="match status" value="1"/>
</dbReference>
<reference evidence="13" key="1">
    <citation type="submission" date="2021-04" db="EMBL/GenBank/DDBJ databases">
        <title>Oceanospirillales bacteria with DddD are important DMSP degraders in coastal seawater.</title>
        <authorList>
            <person name="Liu J."/>
        </authorList>
    </citation>
    <scope>NUCLEOTIDE SEQUENCE</scope>
    <source>
        <strain evidence="13">D13-4</strain>
    </source>
</reference>
<dbReference type="PROSITE" id="PS50111">
    <property type="entry name" value="CHEMOTAXIS_TRANSDUC_2"/>
    <property type="match status" value="1"/>
</dbReference>
<sequence>MHLSLKKKILLLTLVPLLLFAAVLSGTASRVLIGLAESEVTEARERLLEESRSRLIDYASIAQSMLAPLYQETAEGDMRSRAQAVRLLSAIKYGKDGYFFGYDSDVVRIFRGDSSEGVGTNMRDRKDKNGVYLNRDMVAAAKDGTHFIHYTGAVVGTDQVVPKLAYGFYLPKWDLVVLTAVNLDGIDAQVAQIRQRIEARTEGIVGIIVAVALAAILVLGALAPFMVKASLRPLGRISASLDEIASGEGDLTQRLPVTSRDEIGQLAGSFNRFLDSIHGLVRQITDITAELTTRGAQVTTQARRAEQAMQQQRQETDQVATAINEMSTSALEVSASAQRAANAAQEADRQGRDARHVVDASIEHIHGLVTDIQTSSGSLDSLQEDVSSISNVLDVIRSIAEQTNLLALNAAIEAARAGDAGRGFAVVADEVRALAGRTQQSTQEIQAMIDRLQGGTRNAVAAMGQSSEAGSRASEHANQAERALVTIADLIATINAMNAQIACAAEEQTSVAEQINRSVQQIAQSVDQVADETLRSTQTIEALNALGGRLGTLVHRFKV</sequence>
<dbReference type="InterPro" id="IPR003660">
    <property type="entry name" value="HAMP_dom"/>
</dbReference>
<keyword evidence="4 10" id="KW-0812">Transmembrane</keyword>
<dbReference type="PRINTS" id="PR00260">
    <property type="entry name" value="CHEMTRNSDUCR"/>
</dbReference>
<evidence type="ECO:0000256" key="8">
    <source>
        <dbReference type="ARBA" id="ARBA00029447"/>
    </source>
</evidence>
<feature type="domain" description="Methyl-accepting transducer" evidence="11">
    <location>
        <begin position="287"/>
        <end position="523"/>
    </location>
</feature>
<dbReference type="CDD" id="cd11386">
    <property type="entry name" value="MCP_signal"/>
    <property type="match status" value="1"/>
</dbReference>
<evidence type="ECO:0000256" key="2">
    <source>
        <dbReference type="ARBA" id="ARBA00022475"/>
    </source>
</evidence>
<dbReference type="PANTHER" id="PTHR32089">
    <property type="entry name" value="METHYL-ACCEPTING CHEMOTAXIS PROTEIN MCPB"/>
    <property type="match status" value="1"/>
</dbReference>
<evidence type="ECO:0000259" key="11">
    <source>
        <dbReference type="PROSITE" id="PS50111"/>
    </source>
</evidence>